<comment type="caution">
    <text evidence="4">The sequence shown here is derived from an EMBL/GenBank/DDBJ whole genome shotgun (WGS) entry which is preliminary data.</text>
</comment>
<evidence type="ECO:0000259" key="3">
    <source>
        <dbReference type="Pfam" id="PF01625"/>
    </source>
</evidence>
<organism evidence="4">
    <name type="scientific">marine sediment metagenome</name>
    <dbReference type="NCBI Taxonomy" id="412755"/>
    <lineage>
        <taxon>unclassified sequences</taxon>
        <taxon>metagenomes</taxon>
        <taxon>ecological metagenomes</taxon>
    </lineage>
</organism>
<dbReference type="EMBL" id="LAZR01033456">
    <property type="protein sequence ID" value="KKL48026.1"/>
    <property type="molecule type" value="Genomic_DNA"/>
</dbReference>
<evidence type="ECO:0000313" key="4">
    <source>
        <dbReference type="EMBL" id="KKL48026.1"/>
    </source>
</evidence>
<dbReference type="GO" id="GO:0008113">
    <property type="term" value="F:peptide-methionine (S)-S-oxide reductase activity"/>
    <property type="evidence" value="ECO:0007669"/>
    <property type="project" value="UniProtKB-EC"/>
</dbReference>
<dbReference type="SUPFAM" id="SSF55068">
    <property type="entry name" value="Peptide methionine sulfoxide reductase"/>
    <property type="match status" value="1"/>
</dbReference>
<accession>A0A0F9D2S2</accession>
<evidence type="ECO:0000256" key="2">
    <source>
        <dbReference type="ARBA" id="ARBA00023002"/>
    </source>
</evidence>
<name>A0A0F9D2S2_9ZZZZ</name>
<dbReference type="InterPro" id="IPR036509">
    <property type="entry name" value="Met_Sox_Rdtase_MsrA_sf"/>
</dbReference>
<keyword evidence="2" id="KW-0560">Oxidoreductase</keyword>
<dbReference type="AlphaFoldDB" id="A0A0F9D2S2"/>
<dbReference type="NCBIfam" id="TIGR00401">
    <property type="entry name" value="msrA"/>
    <property type="match status" value="1"/>
</dbReference>
<dbReference type="PANTHER" id="PTHR43774">
    <property type="entry name" value="PEPTIDE METHIONINE SULFOXIDE REDUCTASE"/>
    <property type="match status" value="1"/>
</dbReference>
<dbReference type="InterPro" id="IPR002569">
    <property type="entry name" value="Met_Sox_Rdtase_MsrA_dom"/>
</dbReference>
<dbReference type="HAMAP" id="MF_01401">
    <property type="entry name" value="MsrA"/>
    <property type="match status" value="1"/>
</dbReference>
<sequence length="155" mass="17785">MKATFGAGCFWHVEELFSKVKGVTSTAVGYTGGHLENPTYEDVCTDKTGHAEAVQVEYDPNQVSYDDLLKIFWENHDPTTPDRQGPDIGTQYRSAIFFHDSEQEKTAIQSKEKLQNSNQFSRDIVTQIIPAKTFHRAEEYHQRYFEKNNLSCSRN</sequence>
<evidence type="ECO:0000256" key="1">
    <source>
        <dbReference type="ARBA" id="ARBA00012502"/>
    </source>
</evidence>
<dbReference type="EC" id="1.8.4.11" evidence="1"/>
<dbReference type="PANTHER" id="PTHR43774:SF1">
    <property type="entry name" value="PEPTIDE METHIONINE SULFOXIDE REDUCTASE MSRA 2"/>
    <property type="match status" value="1"/>
</dbReference>
<reference evidence="4" key="1">
    <citation type="journal article" date="2015" name="Nature">
        <title>Complex archaea that bridge the gap between prokaryotes and eukaryotes.</title>
        <authorList>
            <person name="Spang A."/>
            <person name="Saw J.H."/>
            <person name="Jorgensen S.L."/>
            <person name="Zaremba-Niedzwiedzka K."/>
            <person name="Martijn J."/>
            <person name="Lind A.E."/>
            <person name="van Eijk R."/>
            <person name="Schleper C."/>
            <person name="Guy L."/>
            <person name="Ettema T.J."/>
        </authorList>
    </citation>
    <scope>NUCLEOTIDE SEQUENCE</scope>
</reference>
<protein>
    <recommendedName>
        <fullName evidence="1">peptide-methionine (S)-S-oxide reductase</fullName>
        <ecNumber evidence="1">1.8.4.11</ecNumber>
    </recommendedName>
</protein>
<feature type="domain" description="Peptide methionine sulphoxide reductase MsrA" evidence="3">
    <location>
        <begin position="2"/>
        <end position="149"/>
    </location>
</feature>
<gene>
    <name evidence="4" type="ORF">LCGC14_2329620</name>
</gene>
<proteinExistence type="inferred from homology"/>
<dbReference type="Gene3D" id="3.30.1060.10">
    <property type="entry name" value="Peptide methionine sulphoxide reductase MsrA"/>
    <property type="match status" value="1"/>
</dbReference>
<dbReference type="Pfam" id="PF01625">
    <property type="entry name" value="PMSR"/>
    <property type="match status" value="1"/>
</dbReference>